<organism evidence="2 3">
    <name type="scientific">Phaeosphaeria nodorum (strain SN15 / ATCC MYA-4574 / FGSC 10173)</name>
    <name type="common">Glume blotch fungus</name>
    <name type="synonym">Parastagonospora nodorum</name>
    <dbReference type="NCBI Taxonomy" id="321614"/>
    <lineage>
        <taxon>Eukaryota</taxon>
        <taxon>Fungi</taxon>
        <taxon>Dikarya</taxon>
        <taxon>Ascomycota</taxon>
        <taxon>Pezizomycotina</taxon>
        <taxon>Dothideomycetes</taxon>
        <taxon>Pleosporomycetidae</taxon>
        <taxon>Pleosporales</taxon>
        <taxon>Pleosporineae</taxon>
        <taxon>Phaeosphaeriaceae</taxon>
        <taxon>Parastagonospora</taxon>
    </lineage>
</organism>
<dbReference type="Pfam" id="PF06985">
    <property type="entry name" value="HET"/>
    <property type="match status" value="1"/>
</dbReference>
<dbReference type="PANTHER" id="PTHR33112:SF9">
    <property type="entry name" value="HETEROKARYON INCOMPATIBILITY DOMAIN-CONTAINING PROTEIN"/>
    <property type="match status" value="1"/>
</dbReference>
<dbReference type="OMA" id="NSETNIC"/>
<gene>
    <name evidence="2" type="ORF">JI435_081380</name>
</gene>
<dbReference type="OrthoDB" id="3486565at2759"/>
<dbReference type="AlphaFoldDB" id="A0A7U2HUY2"/>
<evidence type="ECO:0000259" key="1">
    <source>
        <dbReference type="Pfam" id="PF06985"/>
    </source>
</evidence>
<dbReference type="EMBL" id="CP069024">
    <property type="protein sequence ID" value="QRC92805.1"/>
    <property type="molecule type" value="Genomic_DNA"/>
</dbReference>
<protein>
    <recommendedName>
        <fullName evidence="1">Heterokaryon incompatibility domain-containing protein</fullName>
    </recommendedName>
</protein>
<keyword evidence="3" id="KW-1185">Reference proteome</keyword>
<accession>A0A7U2HUY2</accession>
<dbReference type="RefSeq" id="XP_001798463.1">
    <property type="nucleotide sequence ID" value="XM_001798411.1"/>
</dbReference>
<dbReference type="KEGG" id="pno:SNOG_08138"/>
<sequence length="703" mass="80385">MNDNTTELQRGYCNVCLSLDSVALRLDRYRHGREFTLAEWDLSSSSGCVSCKVVVEAIKYYFPKMEGLELITLVNSEKFKSLMIAFRLQPSELNIPSDRWIQLSLCPGQTSPWSDLEIAQPISGGTGSQQAVFRVRKWLDQCIRQHGMCKNTTSSVLPTRVIKISGPEHIRLHIPNAQEAQYVCLSHCWGGGPVMKTTKQNLSEFQSRIPWHELSRTFREAIDFAYRLGFFYIWIDSLCIIQDSAEDWRHEGGKMDSIYANTSLTLAAAKSADSTQGCFGTSRSIHESRTWRVSMLDSPSFEVHSRIRLEHTDFYWGTMPLMQRGWTYQERLLSPRTLHFTNDELILECLSGITCECSDDVEIPCALDRPQNWWPKYWAQSPIKEADIRWRYIIESYTRLTLSFESDIFPALQGLAKMMPCDMGLYLAGLWSHTLPHNLTWHVRPEKTRARRFRPIEWRAPTWSWASTTGSIGWMRYMWFHQMREYDTPELFITVVNAMCSPIAEDATGQINSGELILRGHCLSGMIHYPASGQHCTVDPYLEISCPGKLLSVSSQENITIVWSDTTRPGDLLSSATGHLLTDFFSTANSSPLARPLSKFDFMSNRRNPVLSKGKGKRMLEWDYSIEMEGPHQVRSGSEILILKVEGFITHGECELAWIVLRSVDEEAGTFERLGLLYTRDSLQDAELWKASNISPEVEIKII</sequence>
<dbReference type="PANTHER" id="PTHR33112">
    <property type="entry name" value="DOMAIN PROTEIN, PUTATIVE-RELATED"/>
    <property type="match status" value="1"/>
</dbReference>
<evidence type="ECO:0000313" key="3">
    <source>
        <dbReference type="Proteomes" id="UP000663193"/>
    </source>
</evidence>
<feature type="domain" description="Heterokaryon incompatibility" evidence="1">
    <location>
        <begin position="182"/>
        <end position="330"/>
    </location>
</feature>
<reference evidence="3" key="1">
    <citation type="journal article" date="2021" name="BMC Genomics">
        <title>Chromosome-level genome assembly and manually-curated proteome of model necrotroph Parastagonospora nodorum Sn15 reveals a genome-wide trove of candidate effector homologs, and redundancy of virulence-related functions within an accessory chromosome.</title>
        <authorList>
            <person name="Bertazzoni S."/>
            <person name="Jones D.A.B."/>
            <person name="Phan H.T."/>
            <person name="Tan K.-C."/>
            <person name="Hane J.K."/>
        </authorList>
    </citation>
    <scope>NUCLEOTIDE SEQUENCE [LARGE SCALE GENOMIC DNA]</scope>
    <source>
        <strain evidence="3">SN15 / ATCC MYA-4574 / FGSC 10173)</strain>
    </source>
</reference>
<dbReference type="VEuPathDB" id="FungiDB:JI435_081380"/>
<proteinExistence type="predicted"/>
<dbReference type="Proteomes" id="UP000663193">
    <property type="component" value="Chromosome 2"/>
</dbReference>
<dbReference type="InterPro" id="IPR010730">
    <property type="entry name" value="HET"/>
</dbReference>
<name>A0A7U2HUY2_PHANO</name>
<evidence type="ECO:0000313" key="2">
    <source>
        <dbReference type="EMBL" id="QRC92805.1"/>
    </source>
</evidence>